<evidence type="ECO:0000313" key="1">
    <source>
        <dbReference type="EMBL" id="SDG33839.1"/>
    </source>
</evidence>
<organism evidence="2 4">
    <name type="scientific">Pseudomonas extremaustralis</name>
    <dbReference type="NCBI Taxonomy" id="359110"/>
    <lineage>
        <taxon>Bacteria</taxon>
        <taxon>Pseudomonadati</taxon>
        <taxon>Pseudomonadota</taxon>
        <taxon>Gammaproteobacteria</taxon>
        <taxon>Pseudomonadales</taxon>
        <taxon>Pseudomonadaceae</taxon>
        <taxon>Pseudomonas</taxon>
    </lineage>
</organism>
<reference evidence="2 4" key="2">
    <citation type="submission" date="2019-06" db="EMBL/GenBank/DDBJ databases">
        <title>Pseudomonas bimorpha sp. nov. isolated from bovine raw milk and skim milk concentrate.</title>
        <authorList>
            <person name="Hofmann K."/>
            <person name="Huptas C."/>
            <person name="Doll E."/>
            <person name="Scherer S."/>
            <person name="Wenning M."/>
        </authorList>
    </citation>
    <scope>NUCLEOTIDE SEQUENCE [LARGE SCALE GENOMIC DNA]</scope>
    <source>
        <strain evidence="2 4">DSM 17835</strain>
    </source>
</reference>
<evidence type="ECO:0000313" key="4">
    <source>
        <dbReference type="Proteomes" id="UP000317951"/>
    </source>
</evidence>
<accession>A0A5C5Q8F9</accession>
<reference evidence="1 3" key="1">
    <citation type="submission" date="2016-10" db="EMBL/GenBank/DDBJ databases">
        <authorList>
            <person name="Varghese N."/>
            <person name="Submissions S."/>
        </authorList>
    </citation>
    <scope>NUCLEOTIDE SEQUENCE [LARGE SCALE GENOMIC DNA]</scope>
    <source>
        <strain evidence="1 3">DSM 17835</strain>
    </source>
</reference>
<protein>
    <submittedName>
        <fullName evidence="2">Uncharacterized protein</fullName>
    </submittedName>
</protein>
<dbReference type="Proteomes" id="UP000317951">
    <property type="component" value="Unassembled WGS sequence"/>
</dbReference>
<dbReference type="GeneID" id="78557026"/>
<name>A0A5C5Q8F9_9PSED</name>
<sequence length="122" mass="13510">MPSRLTSGHPAIQNALDALSQDNKTKVTTRVVLWIASETGLNSPTIQDALLKGDWNSLNDLCSEMDEQYLELLDRGDNQHQSFFCKARAYSAAACLARGDLDEAIYESIFATQKALVIDDFL</sequence>
<evidence type="ECO:0000313" key="2">
    <source>
        <dbReference type="EMBL" id="TWS01899.1"/>
    </source>
</evidence>
<dbReference type="EMBL" id="VFET01000022">
    <property type="protein sequence ID" value="TWS01899.1"/>
    <property type="molecule type" value="Genomic_DNA"/>
</dbReference>
<dbReference type="RefSeq" id="WP_010566202.1">
    <property type="nucleotide sequence ID" value="NZ_FUYI01000051.1"/>
</dbReference>
<gene>
    <name evidence="2" type="ORF">FIV36_22260</name>
    <name evidence="1" type="ORF">SAMN05216591_5737</name>
</gene>
<proteinExistence type="predicted"/>
<dbReference type="EMBL" id="LT629689">
    <property type="protein sequence ID" value="SDG33839.1"/>
    <property type="molecule type" value="Genomic_DNA"/>
</dbReference>
<dbReference type="AlphaFoldDB" id="A0A5C5Q8F9"/>
<evidence type="ECO:0000313" key="3">
    <source>
        <dbReference type="Proteomes" id="UP000182858"/>
    </source>
</evidence>
<dbReference type="Proteomes" id="UP000182858">
    <property type="component" value="Chromosome I"/>
</dbReference>
<keyword evidence="3" id="KW-1185">Reference proteome</keyword>
<dbReference type="OrthoDB" id="6916140at2"/>